<accession>A0AAU2H9R2</accession>
<feature type="signal peptide" evidence="1">
    <location>
        <begin position="1"/>
        <end position="27"/>
    </location>
</feature>
<proteinExistence type="predicted"/>
<gene>
    <name evidence="3" type="ORF">OHV25_38105</name>
</gene>
<dbReference type="Gene3D" id="2.80.10.50">
    <property type="match status" value="2"/>
</dbReference>
<evidence type="ECO:0000313" key="3">
    <source>
        <dbReference type="EMBL" id="WTU44974.1"/>
    </source>
</evidence>
<dbReference type="Pfam" id="PF14200">
    <property type="entry name" value="RicinB_lectin_2"/>
    <property type="match status" value="1"/>
</dbReference>
<keyword evidence="1" id="KW-0732">Signal</keyword>
<dbReference type="PROSITE" id="PS50231">
    <property type="entry name" value="RICIN_B_LECTIN"/>
    <property type="match status" value="1"/>
</dbReference>
<dbReference type="AlphaFoldDB" id="A0AAU2H9R2"/>
<name>A0AAU2H9R2_9ACTN</name>
<dbReference type="SUPFAM" id="SSF50370">
    <property type="entry name" value="Ricin B-like lectins"/>
    <property type="match status" value="1"/>
</dbReference>
<reference evidence="3" key="1">
    <citation type="submission" date="2022-10" db="EMBL/GenBank/DDBJ databases">
        <title>The complete genomes of actinobacterial strains from the NBC collection.</title>
        <authorList>
            <person name="Joergensen T.S."/>
            <person name="Alvarez Arevalo M."/>
            <person name="Sterndorff E.B."/>
            <person name="Faurdal D."/>
            <person name="Vuksanovic O."/>
            <person name="Mourched A.-S."/>
            <person name="Charusanti P."/>
            <person name="Shaw S."/>
            <person name="Blin K."/>
            <person name="Weber T."/>
        </authorList>
    </citation>
    <scope>NUCLEOTIDE SEQUENCE</scope>
    <source>
        <strain evidence="3">NBC_00060</strain>
    </source>
</reference>
<dbReference type="CDD" id="cd00161">
    <property type="entry name" value="beta-trefoil_Ricin-like"/>
    <property type="match status" value="1"/>
</dbReference>
<dbReference type="InterPro" id="IPR000772">
    <property type="entry name" value="Ricin_B_lectin"/>
</dbReference>
<organism evidence="3">
    <name type="scientific">Streptomyces sp. NBC_00060</name>
    <dbReference type="NCBI Taxonomy" id="2975636"/>
    <lineage>
        <taxon>Bacteria</taxon>
        <taxon>Bacillati</taxon>
        <taxon>Actinomycetota</taxon>
        <taxon>Actinomycetes</taxon>
        <taxon>Kitasatosporales</taxon>
        <taxon>Streptomycetaceae</taxon>
        <taxon>Streptomyces</taxon>
    </lineage>
</organism>
<evidence type="ECO:0000259" key="2">
    <source>
        <dbReference type="SMART" id="SM00458"/>
    </source>
</evidence>
<dbReference type="SMART" id="SM00458">
    <property type="entry name" value="RICIN"/>
    <property type="match status" value="1"/>
</dbReference>
<feature type="domain" description="Ricin B lectin" evidence="2">
    <location>
        <begin position="33"/>
        <end position="169"/>
    </location>
</feature>
<protein>
    <submittedName>
        <fullName evidence="3">RICIN domain-containing protein</fullName>
    </submittedName>
</protein>
<feature type="chain" id="PRO_5043513622" evidence="1">
    <location>
        <begin position="28"/>
        <end position="170"/>
    </location>
</feature>
<evidence type="ECO:0000256" key="1">
    <source>
        <dbReference type="SAM" id="SignalP"/>
    </source>
</evidence>
<dbReference type="EMBL" id="CP108253">
    <property type="protein sequence ID" value="WTU44974.1"/>
    <property type="molecule type" value="Genomic_DNA"/>
</dbReference>
<sequence>MRKPMAFLSAVFLAVGFHAAMAPQASAAGPNWGELITPVGPGTWYPAKCATPKGNSTANGTIITLWTCTGDELQKWDHDGYQMVHKASGKCLTPQGDGYNVNGAVLTLWPCDDSGNNRSQQFWSSDWSIKTNYSDKCLTNKGGSSGNGTYLTLWTCASDFPPEQHWQMRY</sequence>
<dbReference type="InterPro" id="IPR035992">
    <property type="entry name" value="Ricin_B-like_lectins"/>
</dbReference>